<evidence type="ECO:0000256" key="6">
    <source>
        <dbReference type="ARBA" id="ARBA00055988"/>
    </source>
</evidence>
<keyword evidence="2" id="KW-0547">Nucleotide-binding</keyword>
<dbReference type="InterPro" id="IPR039891">
    <property type="entry name" value="VWA8"/>
</dbReference>
<gene>
    <name evidence="10" type="ORF">NEZAVI_LOCUS15247</name>
</gene>
<keyword evidence="11" id="KW-1185">Reference proteome</keyword>
<organism evidence="10 11">
    <name type="scientific">Nezara viridula</name>
    <name type="common">Southern green stink bug</name>
    <name type="synonym">Cimex viridulus</name>
    <dbReference type="NCBI Taxonomy" id="85310"/>
    <lineage>
        <taxon>Eukaryota</taxon>
        <taxon>Metazoa</taxon>
        <taxon>Ecdysozoa</taxon>
        <taxon>Arthropoda</taxon>
        <taxon>Hexapoda</taxon>
        <taxon>Insecta</taxon>
        <taxon>Pterygota</taxon>
        <taxon>Neoptera</taxon>
        <taxon>Paraneoptera</taxon>
        <taxon>Hemiptera</taxon>
        <taxon>Heteroptera</taxon>
        <taxon>Panheteroptera</taxon>
        <taxon>Pentatomomorpha</taxon>
        <taxon>Pentatomoidea</taxon>
        <taxon>Pentatomidae</taxon>
        <taxon>Pentatominae</taxon>
        <taxon>Nezara</taxon>
    </lineage>
</organism>
<dbReference type="OrthoDB" id="5186at2759"/>
<evidence type="ECO:0000256" key="8">
    <source>
        <dbReference type="SAM" id="MobiDB-lite"/>
    </source>
</evidence>
<evidence type="ECO:0000256" key="1">
    <source>
        <dbReference type="ARBA" id="ARBA00004173"/>
    </source>
</evidence>
<dbReference type="InterPro" id="IPR011704">
    <property type="entry name" value="ATPase_dyneun-rel_AAA"/>
</dbReference>
<dbReference type="InterPro" id="IPR036465">
    <property type="entry name" value="vWFA_dom_sf"/>
</dbReference>
<dbReference type="InterPro" id="IPR003593">
    <property type="entry name" value="AAA+_ATPase"/>
</dbReference>
<dbReference type="SUPFAM" id="SSF53300">
    <property type="entry name" value="vWA-like"/>
    <property type="match status" value="1"/>
</dbReference>
<dbReference type="FunFam" id="3.40.50.300:FF:000587">
    <property type="entry name" value="von Willebrand factor A domain containing 8"/>
    <property type="match status" value="1"/>
</dbReference>
<comment type="subcellular location">
    <subcellularLocation>
        <location evidence="1">Mitochondrion</location>
    </subcellularLocation>
</comment>
<dbReference type="FunFam" id="3.40.50.300:FF:000663">
    <property type="entry name" value="von Willebrand factor A domain containing 8"/>
    <property type="match status" value="1"/>
</dbReference>
<dbReference type="GO" id="GO:0032991">
    <property type="term" value="C:protein-containing complex"/>
    <property type="evidence" value="ECO:0007669"/>
    <property type="project" value="UniProtKB-ARBA"/>
</dbReference>
<dbReference type="SMART" id="SM00327">
    <property type="entry name" value="VWA"/>
    <property type="match status" value="1"/>
</dbReference>
<dbReference type="Gene3D" id="3.40.50.300">
    <property type="entry name" value="P-loop containing nucleotide triphosphate hydrolases"/>
    <property type="match status" value="3"/>
</dbReference>
<dbReference type="PROSITE" id="PS50234">
    <property type="entry name" value="VWFA"/>
    <property type="match status" value="1"/>
</dbReference>
<feature type="region of interest" description="Disordered" evidence="8">
    <location>
        <begin position="1032"/>
        <end position="1070"/>
    </location>
</feature>
<dbReference type="EMBL" id="OV725083">
    <property type="protein sequence ID" value="CAH1407557.1"/>
    <property type="molecule type" value="Genomic_DNA"/>
</dbReference>
<dbReference type="InterPro" id="IPR002035">
    <property type="entry name" value="VWF_A"/>
</dbReference>
<dbReference type="InterPro" id="IPR027417">
    <property type="entry name" value="P-loop_NTPase"/>
</dbReference>
<dbReference type="Gene3D" id="3.40.50.410">
    <property type="entry name" value="von Willebrand factor, type A domain"/>
    <property type="match status" value="1"/>
</dbReference>
<keyword evidence="5" id="KW-0496">Mitochondrion</keyword>
<dbReference type="GO" id="GO:0005524">
    <property type="term" value="F:ATP binding"/>
    <property type="evidence" value="ECO:0007669"/>
    <property type="project" value="UniProtKB-KW"/>
</dbReference>
<accession>A0A9P0HUE3</accession>
<dbReference type="Proteomes" id="UP001152798">
    <property type="component" value="Chromosome 7"/>
</dbReference>
<dbReference type="SMART" id="SM00382">
    <property type="entry name" value="AAA"/>
    <property type="match status" value="2"/>
</dbReference>
<evidence type="ECO:0000313" key="10">
    <source>
        <dbReference type="EMBL" id="CAH1407557.1"/>
    </source>
</evidence>
<protein>
    <recommendedName>
        <fullName evidence="7">von Willebrand factor A domain-containing protein 8</fullName>
    </recommendedName>
</protein>
<dbReference type="PANTHER" id="PTHR21610:SF9">
    <property type="entry name" value="VON WILLEBRAND FACTOR A DOMAIN-CONTAINING PROTEIN 8"/>
    <property type="match status" value="1"/>
</dbReference>
<sequence length="1395" mass="156320">MHILTSSACRRLSVLNNILKKRNFLLNDSEKISLYYCSSHCAEKPKSKLDKDGETSVTIGDVKKVLVPPKNPHFVPLNYLPKDLDQDTLHHLRWMLQKDKLRQDIFLVGRPGPLKRRLAMQFLEVTGRELEFVSLSRDTTEADLKQRREILAATAKYIDQSAVKAAIEGRVLILEGIEKAERNVLPVLNNLLENREMNLEDGRLLIPAERYDKLLKEHSNDELSKWKLVRVSDDFRVIALGLPVPGYQGNPLDPPLRSRFQARDVPIPLYQDMLRYLSSECKDVDEKKLSNLLSCAYSLLSPEAANLGLPDFPLGNLESAVKIMEKFPWLSVRSILKRLYPVESMLKKEGIASVENILETFHVGSLTTGTQLTAVQRISPHTATATLLYNNSETTVPVSCGPNEMKRDIDNFVNTYYHEDLLSEMIQSHSVGDFCIIGPRGCGKSLVVSRFASSLGYTIEPIVLYQDMTARDLIQQRTTLESGDTVWKNSPLVMAALEGKIALLDGLHRVHPSTLSVLHRLVHDRELQLHDGQRLLHHDRYDALAEKVGKDVLMQSGIHRIHPAFRIIALAEPNAIDAAPWLNPELLSLFQYHEMRPLNAGEEAHIIRSMVGKLPDSTSRILDLTDSLRKGSDPLLASLSGSFSTRQLIRMARRATTFYEEDPYSIIHNACLAKFLPPLVKKALESVLLRARILKPKTEADFTGSIRRNGNNITIGQTTAPIYETSATSKVPDILFYDIPQHVKLLERLLQDFLLGEHLLLVGNQGVGKNKITDKLLQLLNRPREYIQLHRDTTVQSLTLQPTVRDGVVKYEDSPLVTAVRTGHILVVDEADKAPTHVTCILKTLVESGEMILSDGRRIVSRSDPRASRPNPGIIPMHPDFRMIVLANRPGFPFLGNDFFGALGDLFSCHAVDNPSRVSEIQLLQSYGPDVDIGVINKLVSAFGTLRTMADEGLLTYPYSTRELVNVVKHLQAFPEDSISDTIGNVFDFDRYSKDAKETLIEVLSKHKIPVSMSPDERVNTRKKIQMTVDRNSGLDMSGPKHGKVDEKNDPHVGGNTWAGGTGGRDTAGLGGKGGPYRLDAGHDVHQLSDEEKAAVPEHIRKAAREMGLKAFKKKLEEIQMSEFDASLYNQFFEPVERQVQALRVILTSLQAKSKERQWHRHQTSGELDDTKLIEGLTGEKNIYRRRSEKEPELGAPQQKPKRLKLVVDVSGSMYRFNGYDGRLDRQLEAVVMVMEAFQGFESKIQYDIVGHSGESICIPFVEKNNHPKDNNERLQILRVMHAHSQFCMQGDYTLESTEEAVKSLAKEDCDEAIVIVLSDANLSRYAIPARQLGEALTVDPKVEAYAIFIGSLGNEATSLCEALPAGRGFTCFNVKDLPNILQTIFASSMAKGYK</sequence>
<evidence type="ECO:0000256" key="4">
    <source>
        <dbReference type="ARBA" id="ARBA00022946"/>
    </source>
</evidence>
<keyword evidence="4" id="KW-0809">Transit peptide</keyword>
<evidence type="ECO:0000256" key="7">
    <source>
        <dbReference type="ARBA" id="ARBA00070377"/>
    </source>
</evidence>
<evidence type="ECO:0000256" key="5">
    <source>
        <dbReference type="ARBA" id="ARBA00023128"/>
    </source>
</evidence>
<keyword evidence="3" id="KW-0067">ATP-binding</keyword>
<comment type="function">
    <text evidence="6">Exhibits ATPase activity in vitro.</text>
</comment>
<dbReference type="PANTHER" id="PTHR21610">
    <property type="entry name" value="VON WILLEBRAND FACTOR A DOMAIN-CONTAINING PROTEIN 8"/>
    <property type="match status" value="1"/>
</dbReference>
<evidence type="ECO:0000259" key="9">
    <source>
        <dbReference type="PROSITE" id="PS50234"/>
    </source>
</evidence>
<evidence type="ECO:0000313" key="11">
    <source>
        <dbReference type="Proteomes" id="UP001152798"/>
    </source>
</evidence>
<reference evidence="10" key="1">
    <citation type="submission" date="2022-01" db="EMBL/GenBank/DDBJ databases">
        <authorList>
            <person name="King R."/>
        </authorList>
    </citation>
    <scope>NUCLEOTIDE SEQUENCE</scope>
</reference>
<feature type="domain" description="VWFA" evidence="9">
    <location>
        <begin position="1203"/>
        <end position="1390"/>
    </location>
</feature>
<proteinExistence type="predicted"/>
<evidence type="ECO:0000256" key="3">
    <source>
        <dbReference type="ARBA" id="ARBA00022840"/>
    </source>
</evidence>
<name>A0A9P0HUE3_NEZVI</name>
<dbReference type="Pfam" id="PF07728">
    <property type="entry name" value="AAA_5"/>
    <property type="match status" value="3"/>
</dbReference>
<dbReference type="GO" id="GO:0005739">
    <property type="term" value="C:mitochondrion"/>
    <property type="evidence" value="ECO:0007669"/>
    <property type="project" value="UniProtKB-SubCell"/>
</dbReference>
<evidence type="ECO:0000256" key="2">
    <source>
        <dbReference type="ARBA" id="ARBA00022741"/>
    </source>
</evidence>
<feature type="compositionally biased region" description="Gly residues" evidence="8">
    <location>
        <begin position="1057"/>
        <end position="1070"/>
    </location>
</feature>
<dbReference type="GO" id="GO:0016887">
    <property type="term" value="F:ATP hydrolysis activity"/>
    <property type="evidence" value="ECO:0007669"/>
    <property type="project" value="InterPro"/>
</dbReference>
<dbReference type="SUPFAM" id="SSF52540">
    <property type="entry name" value="P-loop containing nucleoside triphosphate hydrolases"/>
    <property type="match status" value="3"/>
</dbReference>